<feature type="compositionally biased region" description="Basic and acidic residues" evidence="1">
    <location>
        <begin position="1"/>
        <end position="24"/>
    </location>
</feature>
<evidence type="ECO:0000256" key="1">
    <source>
        <dbReference type="SAM" id="MobiDB-lite"/>
    </source>
</evidence>
<dbReference type="Proteomes" id="UP000806285">
    <property type="component" value="Unassembled WGS sequence"/>
</dbReference>
<accession>A0ABR9RYA0</accession>
<name>A0ABR9RYA0_9BURK</name>
<keyword evidence="3" id="KW-1185">Reference proteome</keyword>
<sequence>MQARSIEDHLTQRVCPDGEYKGTDSRSTTQTLPIGPYLLRYPANFLQIDAYRIHKRGDMEIVHGQQKPMSVARTWLQIHALAPEMIPSFLADSSARRRENRGDAYLTEIELFWSEDGSSRPKDAETFGEFLPAEARLARAADSIALVAFQKASPSGSRVIRLVPKGSAADESQIFCYGYVNDRGRGRCSEIRRLRADVWTRISFSSENIACWRRIEERALRLVEDFTSEWEVRAR</sequence>
<evidence type="ECO:0000313" key="2">
    <source>
        <dbReference type="EMBL" id="MBE7366206.1"/>
    </source>
</evidence>
<proteinExistence type="predicted"/>
<organism evidence="2 3">
    <name type="scientific">Ramlibacter pallidus</name>
    <dbReference type="NCBI Taxonomy" id="2780087"/>
    <lineage>
        <taxon>Bacteria</taxon>
        <taxon>Pseudomonadati</taxon>
        <taxon>Pseudomonadota</taxon>
        <taxon>Betaproteobacteria</taxon>
        <taxon>Burkholderiales</taxon>
        <taxon>Comamonadaceae</taxon>
        <taxon>Ramlibacter</taxon>
    </lineage>
</organism>
<evidence type="ECO:0000313" key="3">
    <source>
        <dbReference type="Proteomes" id="UP000806285"/>
    </source>
</evidence>
<dbReference type="EMBL" id="JADDIV010000001">
    <property type="protein sequence ID" value="MBE7366206.1"/>
    <property type="molecule type" value="Genomic_DNA"/>
</dbReference>
<dbReference type="RefSeq" id="WP_193674835.1">
    <property type="nucleotide sequence ID" value="NZ_JADDIV010000001.1"/>
</dbReference>
<gene>
    <name evidence="2" type="ORF">IM787_01375</name>
</gene>
<comment type="caution">
    <text evidence="2">The sequence shown here is derived from an EMBL/GenBank/DDBJ whole genome shotgun (WGS) entry which is preliminary data.</text>
</comment>
<feature type="region of interest" description="Disordered" evidence="1">
    <location>
        <begin position="1"/>
        <end position="28"/>
    </location>
</feature>
<reference evidence="2 3" key="1">
    <citation type="submission" date="2020-10" db="EMBL/GenBank/DDBJ databases">
        <title>Ramlibacter sp. HM2 16S ribosomal RNA gene Genome sequencing and assembly.</title>
        <authorList>
            <person name="Kang M."/>
        </authorList>
    </citation>
    <scope>NUCLEOTIDE SEQUENCE [LARGE SCALE GENOMIC DNA]</scope>
    <source>
        <strain evidence="2 3">HM2</strain>
    </source>
</reference>
<protein>
    <submittedName>
        <fullName evidence="2">Uncharacterized protein</fullName>
    </submittedName>
</protein>